<feature type="region of interest" description="Disordered" evidence="1">
    <location>
        <begin position="1"/>
        <end position="54"/>
    </location>
</feature>
<evidence type="ECO:0000256" key="1">
    <source>
        <dbReference type="SAM" id="MobiDB-lite"/>
    </source>
</evidence>
<keyword evidence="2" id="KW-0472">Membrane</keyword>
<organism evidence="3 4">
    <name type="scientific">Yinghuangia soli</name>
    <dbReference type="NCBI Taxonomy" id="2908204"/>
    <lineage>
        <taxon>Bacteria</taxon>
        <taxon>Bacillati</taxon>
        <taxon>Actinomycetota</taxon>
        <taxon>Actinomycetes</taxon>
        <taxon>Kitasatosporales</taxon>
        <taxon>Streptomycetaceae</taxon>
        <taxon>Yinghuangia</taxon>
    </lineage>
</organism>
<dbReference type="RefSeq" id="WP_235058043.1">
    <property type="nucleotide sequence ID" value="NZ_JAKFHA010000046.1"/>
</dbReference>
<feature type="region of interest" description="Disordered" evidence="1">
    <location>
        <begin position="70"/>
        <end position="141"/>
    </location>
</feature>
<name>A0AA41Q989_9ACTN</name>
<feature type="transmembrane region" description="Helical" evidence="2">
    <location>
        <begin position="50"/>
        <end position="68"/>
    </location>
</feature>
<dbReference type="EMBL" id="JAKFHA010000046">
    <property type="protein sequence ID" value="MCF2533270.1"/>
    <property type="molecule type" value="Genomic_DNA"/>
</dbReference>
<dbReference type="Proteomes" id="UP001165378">
    <property type="component" value="Unassembled WGS sequence"/>
</dbReference>
<evidence type="ECO:0000313" key="3">
    <source>
        <dbReference type="EMBL" id="MCF2533270.1"/>
    </source>
</evidence>
<feature type="compositionally biased region" description="Basic and acidic residues" evidence="1">
    <location>
        <begin position="1"/>
        <end position="10"/>
    </location>
</feature>
<feature type="compositionally biased region" description="Low complexity" evidence="1">
    <location>
        <begin position="80"/>
        <end position="103"/>
    </location>
</feature>
<keyword evidence="4" id="KW-1185">Reference proteome</keyword>
<feature type="region of interest" description="Disordered" evidence="1">
    <location>
        <begin position="185"/>
        <end position="217"/>
    </location>
</feature>
<keyword evidence="2" id="KW-0812">Transmembrane</keyword>
<keyword evidence="2" id="KW-1133">Transmembrane helix</keyword>
<evidence type="ECO:0000256" key="2">
    <source>
        <dbReference type="SAM" id="Phobius"/>
    </source>
</evidence>
<dbReference type="AlphaFoldDB" id="A0AA41Q989"/>
<sequence length="240" mass="24712">MQNRPRNEIRHQRRNHHQFQDRMQNPTYAPACAGGDTPARPRTRRPRSGAAATAAAAAAFVLALALAGCSSSDGDGSRVASAATPSASSPGGSASPSGSSGSGDSEEQKMLRHSQCMRENGVPDFPDPVMDGKGGAGISLPEGTDINAVKKAEAACKKFAPGGGENKPINPEAAKRNREISKCMRENGVPNFPDPSADGTLQIEATPGSGMEPGNAAFEEASKKCNMLGQGGGSTNQVKP</sequence>
<proteinExistence type="predicted"/>
<reference evidence="3" key="1">
    <citation type="submission" date="2022-01" db="EMBL/GenBank/DDBJ databases">
        <title>Genome-Based Taxonomic Classification of the Phylum Actinobacteria.</title>
        <authorList>
            <person name="Gao Y."/>
        </authorList>
    </citation>
    <scope>NUCLEOTIDE SEQUENCE</scope>
    <source>
        <strain evidence="3">KLBMP 8922</strain>
    </source>
</reference>
<protein>
    <submittedName>
        <fullName evidence="3">Uncharacterized protein</fullName>
    </submittedName>
</protein>
<evidence type="ECO:0000313" key="4">
    <source>
        <dbReference type="Proteomes" id="UP001165378"/>
    </source>
</evidence>
<accession>A0AA41Q989</accession>
<gene>
    <name evidence="3" type="ORF">LZ495_39470</name>
</gene>
<comment type="caution">
    <text evidence="3">The sequence shown here is derived from an EMBL/GenBank/DDBJ whole genome shotgun (WGS) entry which is preliminary data.</text>
</comment>